<reference evidence="2 3" key="1">
    <citation type="submission" date="2017-01" db="EMBL/GenBank/DDBJ databases">
        <title>The cable genome- insights into the physiology and evolution of filamentous bacteria capable of sulfide oxidation via long distance electron transfer.</title>
        <authorList>
            <person name="Schreiber L."/>
            <person name="Bjerg J.T."/>
            <person name="Boggild A."/>
            <person name="Van De Vossenberg J."/>
            <person name="Meysman F."/>
            <person name="Nielsen L.P."/>
            <person name="Schramm A."/>
            <person name="Kjeldsen K.U."/>
        </authorList>
    </citation>
    <scope>NUCLEOTIDE SEQUENCE [LARGE SCALE GENOMIC DNA]</scope>
    <source>
        <strain evidence="2">MCF</strain>
    </source>
</reference>
<keyword evidence="3" id="KW-1185">Reference proteome</keyword>
<comment type="caution">
    <text evidence="2">The sequence shown here is derived from an EMBL/GenBank/DDBJ whole genome shotgun (WGS) entry which is preliminary data.</text>
</comment>
<dbReference type="AlphaFoldDB" id="A0A444ISW0"/>
<keyword evidence="1" id="KW-0812">Transmembrane</keyword>
<dbReference type="EMBL" id="MTKO01000106">
    <property type="protein sequence ID" value="RWX43907.1"/>
    <property type="molecule type" value="Genomic_DNA"/>
</dbReference>
<keyword evidence="1" id="KW-1133">Transmembrane helix</keyword>
<sequence>MWLYWLMYSIPALVALSNSSRERSWPPWILLGLFFTICIGFRLQVGGDWGAYLRYYDQEIGRAFTDPIKGDPGYILLNRLMAHWDWKVYGVNFVCGLFFTSGLIVFCRGLYRSWLGFAVAVPYLLVVVAMGYSRQGVALGLIFLGLAYLEKGKFIPYIFFIVVAALFHKTAVIMIPLGVFLYRQGWLYRIVAVALVVAGLWSALVEKEVDHLWSAYVEQQMYSQGAFIRVAMNSVAAVFLLKYWKQWKKIYPNALLWLWMAYGAIACIFVVGFATTAVDRLALYLTPLQVVVFSRLPFLARKEYHPDTMTVWILFGYGAVLFVWLNFATHALYWLPYRNILFE</sequence>
<feature type="transmembrane region" description="Helical" evidence="1">
    <location>
        <begin position="256"/>
        <end position="275"/>
    </location>
</feature>
<dbReference type="Pfam" id="PF14897">
    <property type="entry name" value="EpsG"/>
    <property type="match status" value="1"/>
</dbReference>
<gene>
    <name evidence="2" type="ORF">H206_02332</name>
</gene>
<feature type="transmembrane region" description="Helical" evidence="1">
    <location>
        <begin position="28"/>
        <end position="45"/>
    </location>
</feature>
<accession>A0A444ISW0</accession>
<evidence type="ECO:0000313" key="2">
    <source>
        <dbReference type="EMBL" id="RWX43907.1"/>
    </source>
</evidence>
<feature type="transmembrane region" description="Helical" evidence="1">
    <location>
        <begin position="154"/>
        <end position="179"/>
    </location>
</feature>
<keyword evidence="1" id="KW-0472">Membrane</keyword>
<evidence type="ECO:0000313" key="3">
    <source>
        <dbReference type="Proteomes" id="UP000287853"/>
    </source>
</evidence>
<dbReference type="Proteomes" id="UP000287853">
    <property type="component" value="Unassembled WGS sequence"/>
</dbReference>
<dbReference type="InterPro" id="IPR049458">
    <property type="entry name" value="EpsG-like"/>
</dbReference>
<feature type="transmembrane region" description="Helical" evidence="1">
    <location>
        <begin position="123"/>
        <end position="148"/>
    </location>
</feature>
<organism evidence="2 3">
    <name type="scientific">Candidatus Electrothrix aarhusensis</name>
    <dbReference type="NCBI Taxonomy" id="1859131"/>
    <lineage>
        <taxon>Bacteria</taxon>
        <taxon>Pseudomonadati</taxon>
        <taxon>Thermodesulfobacteriota</taxon>
        <taxon>Desulfobulbia</taxon>
        <taxon>Desulfobulbales</taxon>
        <taxon>Desulfobulbaceae</taxon>
        <taxon>Candidatus Electrothrix</taxon>
    </lineage>
</organism>
<name>A0A444ISW0_9BACT</name>
<evidence type="ECO:0000256" key="1">
    <source>
        <dbReference type="SAM" id="Phobius"/>
    </source>
</evidence>
<feature type="transmembrane region" description="Helical" evidence="1">
    <location>
        <begin position="281"/>
        <end position="300"/>
    </location>
</feature>
<feature type="transmembrane region" description="Helical" evidence="1">
    <location>
        <begin position="186"/>
        <end position="205"/>
    </location>
</feature>
<protein>
    <submittedName>
        <fullName evidence="2">EpsG family protein</fullName>
    </submittedName>
</protein>
<feature type="transmembrane region" description="Helical" evidence="1">
    <location>
        <begin position="312"/>
        <end position="335"/>
    </location>
</feature>
<feature type="transmembrane region" description="Helical" evidence="1">
    <location>
        <begin position="225"/>
        <end position="244"/>
    </location>
</feature>
<proteinExistence type="predicted"/>
<feature type="transmembrane region" description="Helical" evidence="1">
    <location>
        <begin position="89"/>
        <end position="111"/>
    </location>
</feature>